<dbReference type="EMBL" id="JARKHS020000762">
    <property type="protein sequence ID" value="KAK8788472.1"/>
    <property type="molecule type" value="Genomic_DNA"/>
</dbReference>
<accession>A0AAQ4FPT6</accession>
<gene>
    <name evidence="5" type="ORF">V5799_021754</name>
</gene>
<feature type="domain" description="Fibronectin type-III" evidence="4">
    <location>
        <begin position="617"/>
        <end position="704"/>
    </location>
</feature>
<keyword evidence="2" id="KW-0812">Transmembrane</keyword>
<evidence type="ECO:0000256" key="1">
    <source>
        <dbReference type="ARBA" id="ARBA00022737"/>
    </source>
</evidence>
<evidence type="ECO:0000313" key="6">
    <source>
        <dbReference type="Proteomes" id="UP001321473"/>
    </source>
</evidence>
<dbReference type="InterPro" id="IPR013783">
    <property type="entry name" value="Ig-like_fold"/>
</dbReference>
<dbReference type="SUPFAM" id="SSF49265">
    <property type="entry name" value="Fibronectin type III"/>
    <property type="match status" value="3"/>
</dbReference>
<feature type="transmembrane region" description="Helical" evidence="2">
    <location>
        <begin position="806"/>
        <end position="829"/>
    </location>
</feature>
<proteinExistence type="predicted"/>
<sequence length="878" mass="96496">MSVWFVATCIYICSLTASVHANNEVDSTRTTTGIAISSEIGPVQNLTFKIVNLITLRASWKRPLTTDDIKGYTLRCTDPKKGVSRTEEVRTVKESVQASLELQDQLVFFECQVWAFSAAVNGTPIRFNVTTSGLHPPENVILNATCDGKLVALWSYPYKDHAGFNLTLCRTGTEECSITLLSKKMRQHAFVVDLLDVQYLLNISATGKISDIYVESKAATADATAFPPVPLLTDVTVKGVSPEELHATWKRNWTHEIHFVICHSNSSKPECQDHYVAGVAHEANFTDLLPATVYHITISGQVTYGNTTCVGPELDQDVSTYSLHPAPIRNLRHTVENVTHLATSWDAPTETVNFDGYVLLCRENQSHDVSSTEVSHPIQHVKVTLDLKKQLATFHCEVWAYAKNGSERNNGSATSFAERTNGIAPPDNVTLVERTARSLAYSWSRNPEAPKCRVQVRTTNQSEAHETDCVGENDLFHYNVTGLTPGEHYEVTLQNCADYCGVKKVLEDYTDVAAPSEVGNFSAFINGFVNVTLTWTRPHEANGPIDGYLIHIVNNDTNSTMQILADGGTTNTTVDVNEEFSSYYGAISAYNVKQPEQEQLFDPATSVNFQSLGDGPFPPYPTIHGIKENEAVVSWKKAVDPRYVINSYNLSIEGQASSLTAGTDFNLTKLDPWTNYTVSVSSCSNETGCGQARSIAFTTDVAAPSKPTQLKAGQVSTEWLLIEWGRPEIANGPISGFNVSFEGKNISFAVTTTEFSYNASQLSPGVAYKVSVYAFNYGYYEEKCGPPATLTASTTNYAPTKGSASLIVLIIAVGVFLVTLAAVVGFLLWKNLKPRQRTVPTNEEQDTEMLTMKPRLRLRHKLCPKGTFGEEPSDQPVS</sequence>
<dbReference type="PROSITE" id="PS50853">
    <property type="entry name" value="FN3"/>
    <property type="match status" value="4"/>
</dbReference>
<keyword evidence="1" id="KW-0677">Repeat</keyword>
<dbReference type="Gene3D" id="2.60.40.10">
    <property type="entry name" value="Immunoglobulins"/>
    <property type="match status" value="5"/>
</dbReference>
<comment type="caution">
    <text evidence="5">The sequence shown here is derived from an EMBL/GenBank/DDBJ whole genome shotgun (WGS) entry which is preliminary data.</text>
</comment>
<dbReference type="InterPro" id="IPR003961">
    <property type="entry name" value="FN3_dom"/>
</dbReference>
<dbReference type="AlphaFoldDB" id="A0AAQ4FPT6"/>
<dbReference type="PANTHER" id="PTHR46708:SF2">
    <property type="entry name" value="FIBRONECTIN TYPE-III DOMAIN-CONTAINING PROTEIN"/>
    <property type="match status" value="1"/>
</dbReference>
<dbReference type="InterPro" id="IPR050991">
    <property type="entry name" value="ECM_Regulatory_Proteins"/>
</dbReference>
<dbReference type="SMART" id="SM00060">
    <property type="entry name" value="FN3"/>
    <property type="match status" value="7"/>
</dbReference>
<keyword evidence="2" id="KW-1133">Transmembrane helix</keyword>
<feature type="domain" description="Fibronectin type-III" evidence="4">
    <location>
        <begin position="514"/>
        <end position="614"/>
    </location>
</feature>
<feature type="signal peptide" evidence="3">
    <location>
        <begin position="1"/>
        <end position="21"/>
    </location>
</feature>
<reference evidence="5 6" key="1">
    <citation type="journal article" date="2023" name="Arcadia Sci">
        <title>De novo assembly of a long-read Amblyomma americanum tick genome.</title>
        <authorList>
            <person name="Chou S."/>
            <person name="Poskanzer K.E."/>
            <person name="Rollins M."/>
            <person name="Thuy-Boun P.S."/>
        </authorList>
    </citation>
    <scope>NUCLEOTIDE SEQUENCE [LARGE SCALE GENOMIC DNA]</scope>
    <source>
        <strain evidence="5">F_SG_1</strain>
        <tissue evidence="5">Salivary glands</tissue>
    </source>
</reference>
<evidence type="ECO:0000259" key="4">
    <source>
        <dbReference type="PROSITE" id="PS50853"/>
    </source>
</evidence>
<evidence type="ECO:0000256" key="3">
    <source>
        <dbReference type="SAM" id="SignalP"/>
    </source>
</evidence>
<organism evidence="5 6">
    <name type="scientific">Amblyomma americanum</name>
    <name type="common">Lone star tick</name>
    <dbReference type="NCBI Taxonomy" id="6943"/>
    <lineage>
        <taxon>Eukaryota</taxon>
        <taxon>Metazoa</taxon>
        <taxon>Ecdysozoa</taxon>
        <taxon>Arthropoda</taxon>
        <taxon>Chelicerata</taxon>
        <taxon>Arachnida</taxon>
        <taxon>Acari</taxon>
        <taxon>Parasitiformes</taxon>
        <taxon>Ixodida</taxon>
        <taxon>Ixodoidea</taxon>
        <taxon>Ixodidae</taxon>
        <taxon>Amblyomminae</taxon>
        <taxon>Amblyomma</taxon>
    </lineage>
</organism>
<keyword evidence="3" id="KW-0732">Signal</keyword>
<evidence type="ECO:0000256" key="2">
    <source>
        <dbReference type="SAM" id="Phobius"/>
    </source>
</evidence>
<keyword evidence="6" id="KW-1185">Reference proteome</keyword>
<feature type="chain" id="PRO_5042965957" description="Fibronectin type-III domain-containing protein" evidence="3">
    <location>
        <begin position="22"/>
        <end position="878"/>
    </location>
</feature>
<protein>
    <recommendedName>
        <fullName evidence="4">Fibronectin type-III domain-containing protein</fullName>
    </recommendedName>
</protein>
<name>A0AAQ4FPT6_AMBAM</name>
<evidence type="ECO:0000313" key="5">
    <source>
        <dbReference type="EMBL" id="KAK8788472.1"/>
    </source>
</evidence>
<dbReference type="PANTHER" id="PTHR46708">
    <property type="entry name" value="TENASCIN"/>
    <property type="match status" value="1"/>
</dbReference>
<dbReference type="InterPro" id="IPR036116">
    <property type="entry name" value="FN3_sf"/>
</dbReference>
<feature type="domain" description="Fibronectin type-III" evidence="4">
    <location>
        <begin position="425"/>
        <end position="513"/>
    </location>
</feature>
<dbReference type="Proteomes" id="UP001321473">
    <property type="component" value="Unassembled WGS sequence"/>
</dbReference>
<feature type="domain" description="Fibronectin type-III" evidence="4">
    <location>
        <begin position="706"/>
        <end position="798"/>
    </location>
</feature>
<dbReference type="CDD" id="cd00063">
    <property type="entry name" value="FN3"/>
    <property type="match status" value="4"/>
</dbReference>
<keyword evidence="2" id="KW-0472">Membrane</keyword>
<dbReference type="Pfam" id="PF00041">
    <property type="entry name" value="fn3"/>
    <property type="match status" value="2"/>
</dbReference>